<keyword evidence="2" id="KW-0732">Signal</keyword>
<dbReference type="EMBL" id="CAJQZP010001539">
    <property type="protein sequence ID" value="CAG5053132.1"/>
    <property type="molecule type" value="Genomic_DNA"/>
</dbReference>
<evidence type="ECO:0000256" key="1">
    <source>
        <dbReference type="SAM" id="Coils"/>
    </source>
</evidence>
<accession>A0A8S3Y4C3</accession>
<feature type="signal peptide" evidence="2">
    <location>
        <begin position="1"/>
        <end position="28"/>
    </location>
</feature>
<gene>
    <name evidence="3" type="ORF">PAPOLLO_LOCUS25560</name>
</gene>
<organism evidence="3 4">
    <name type="scientific">Parnassius apollo</name>
    <name type="common">Apollo butterfly</name>
    <name type="synonym">Papilio apollo</name>
    <dbReference type="NCBI Taxonomy" id="110799"/>
    <lineage>
        <taxon>Eukaryota</taxon>
        <taxon>Metazoa</taxon>
        <taxon>Ecdysozoa</taxon>
        <taxon>Arthropoda</taxon>
        <taxon>Hexapoda</taxon>
        <taxon>Insecta</taxon>
        <taxon>Pterygota</taxon>
        <taxon>Neoptera</taxon>
        <taxon>Endopterygota</taxon>
        <taxon>Lepidoptera</taxon>
        <taxon>Glossata</taxon>
        <taxon>Ditrysia</taxon>
        <taxon>Papilionoidea</taxon>
        <taxon>Papilionidae</taxon>
        <taxon>Parnassiinae</taxon>
        <taxon>Parnassini</taxon>
        <taxon>Parnassius</taxon>
        <taxon>Parnassius</taxon>
    </lineage>
</organism>
<name>A0A8S3Y4C3_PARAO</name>
<protein>
    <submittedName>
        <fullName evidence="3">(apollo) hypothetical protein</fullName>
    </submittedName>
</protein>
<evidence type="ECO:0000256" key="2">
    <source>
        <dbReference type="SAM" id="SignalP"/>
    </source>
</evidence>
<dbReference type="AlphaFoldDB" id="A0A8S3Y4C3"/>
<evidence type="ECO:0000313" key="3">
    <source>
        <dbReference type="EMBL" id="CAG5053132.1"/>
    </source>
</evidence>
<comment type="caution">
    <text evidence="3">The sequence shown here is derived from an EMBL/GenBank/DDBJ whole genome shotgun (WGS) entry which is preliminary data.</text>
</comment>
<dbReference type="Proteomes" id="UP000691718">
    <property type="component" value="Unassembled WGS sequence"/>
</dbReference>
<dbReference type="OrthoDB" id="6931506at2759"/>
<reference evidence="3" key="1">
    <citation type="submission" date="2021-04" db="EMBL/GenBank/DDBJ databases">
        <authorList>
            <person name="Tunstrom K."/>
        </authorList>
    </citation>
    <scope>NUCLEOTIDE SEQUENCE</scope>
</reference>
<feature type="coiled-coil region" evidence="1">
    <location>
        <begin position="68"/>
        <end position="95"/>
    </location>
</feature>
<feature type="chain" id="PRO_5035936798" evidence="2">
    <location>
        <begin position="29"/>
        <end position="305"/>
    </location>
</feature>
<sequence length="305" mass="32239">MRAISSFETSCTMRVLILIAAYLVSATAAPSGAFFGSIVHNPYYTIPIPAAVPTISAGDLQAAAINAKVQFEQQAQAAADKARELAEQAIEKQNEGIIEANDLAKERAEESFWAAEEQKWQALDALKTAEAQIGGSIASRASDVALAAYSVPTAIQAQTGLSGHSVVATETKSITPEGANVEEQKAKAEGEAMGAVKSVQAESKPENTEKPVENVQADAAKMETSASVKTTEAVKKENPAAIFLAQTHTAPVVSNAFLAQHLLKQGIAPISYISGLQSYSPNLVPNLIPNYNSQLVNPVFFRAAW</sequence>
<keyword evidence="1" id="KW-0175">Coiled coil</keyword>
<evidence type="ECO:0000313" key="4">
    <source>
        <dbReference type="Proteomes" id="UP000691718"/>
    </source>
</evidence>
<proteinExistence type="predicted"/>
<keyword evidence="4" id="KW-1185">Reference proteome</keyword>